<dbReference type="Proteomes" id="UP001500443">
    <property type="component" value="Unassembled WGS sequence"/>
</dbReference>
<evidence type="ECO:0000256" key="3">
    <source>
        <dbReference type="SAM" id="MobiDB-lite"/>
    </source>
</evidence>
<dbReference type="SMART" id="SM00382">
    <property type="entry name" value="AAA"/>
    <property type="match status" value="1"/>
</dbReference>
<protein>
    <recommendedName>
        <fullName evidence="4">ABC transporter domain-containing protein</fullName>
    </recommendedName>
</protein>
<keyword evidence="1" id="KW-0547">Nucleotide-binding</keyword>
<dbReference type="PROSITE" id="PS50893">
    <property type="entry name" value="ABC_TRANSPORTER_2"/>
    <property type="match status" value="1"/>
</dbReference>
<dbReference type="SUPFAM" id="SSF52540">
    <property type="entry name" value="P-loop containing nucleoside triphosphate hydrolases"/>
    <property type="match status" value="1"/>
</dbReference>
<evidence type="ECO:0000256" key="1">
    <source>
        <dbReference type="ARBA" id="ARBA00022741"/>
    </source>
</evidence>
<reference evidence="5 6" key="1">
    <citation type="journal article" date="2019" name="Int. J. Syst. Evol. Microbiol.">
        <title>The Global Catalogue of Microorganisms (GCM) 10K type strain sequencing project: providing services to taxonomists for standard genome sequencing and annotation.</title>
        <authorList>
            <consortium name="The Broad Institute Genomics Platform"/>
            <consortium name="The Broad Institute Genome Sequencing Center for Infectious Disease"/>
            <person name="Wu L."/>
            <person name="Ma J."/>
        </authorList>
    </citation>
    <scope>NUCLEOTIDE SEQUENCE [LARGE SCALE GENOMIC DNA]</scope>
    <source>
        <strain evidence="5 6">JCM 15481</strain>
    </source>
</reference>
<dbReference type="PANTHER" id="PTHR43394">
    <property type="entry name" value="ATP-DEPENDENT PERMEASE MDL1, MITOCHONDRIAL"/>
    <property type="match status" value="1"/>
</dbReference>
<feature type="region of interest" description="Disordered" evidence="3">
    <location>
        <begin position="112"/>
        <end position="131"/>
    </location>
</feature>
<feature type="compositionally biased region" description="Pro residues" evidence="3">
    <location>
        <begin position="118"/>
        <end position="131"/>
    </location>
</feature>
<comment type="caution">
    <text evidence="5">The sequence shown here is derived from an EMBL/GenBank/DDBJ whole genome shotgun (WGS) entry which is preliminary data.</text>
</comment>
<feature type="compositionally biased region" description="Gly residues" evidence="3">
    <location>
        <begin position="1"/>
        <end position="25"/>
    </location>
</feature>
<dbReference type="InterPro" id="IPR039421">
    <property type="entry name" value="Type_1_exporter"/>
</dbReference>
<evidence type="ECO:0000259" key="4">
    <source>
        <dbReference type="PROSITE" id="PS50893"/>
    </source>
</evidence>
<feature type="region of interest" description="Disordered" evidence="3">
    <location>
        <begin position="1"/>
        <end position="75"/>
    </location>
</feature>
<dbReference type="InterPro" id="IPR003593">
    <property type="entry name" value="AAA+_ATPase"/>
</dbReference>
<dbReference type="EMBL" id="BAAAPF010000059">
    <property type="protein sequence ID" value="GAA2121471.1"/>
    <property type="molecule type" value="Genomic_DNA"/>
</dbReference>
<organism evidence="5 6">
    <name type="scientific">Streptomyces synnematoformans</name>
    <dbReference type="NCBI Taxonomy" id="415721"/>
    <lineage>
        <taxon>Bacteria</taxon>
        <taxon>Bacillati</taxon>
        <taxon>Actinomycetota</taxon>
        <taxon>Actinomycetes</taxon>
        <taxon>Kitasatosporales</taxon>
        <taxon>Streptomycetaceae</taxon>
        <taxon>Streptomyces</taxon>
    </lineage>
</organism>
<dbReference type="InterPro" id="IPR027417">
    <property type="entry name" value="P-loop_NTPase"/>
</dbReference>
<feature type="compositionally biased region" description="Pro residues" evidence="3">
    <location>
        <begin position="37"/>
        <end position="54"/>
    </location>
</feature>
<name>A0ABN2Y459_9ACTN</name>
<keyword evidence="2" id="KW-0067">ATP-binding</keyword>
<evidence type="ECO:0000256" key="2">
    <source>
        <dbReference type="ARBA" id="ARBA00022840"/>
    </source>
</evidence>
<gene>
    <name evidence="5" type="ORF">GCM10009802_24790</name>
</gene>
<evidence type="ECO:0000313" key="6">
    <source>
        <dbReference type="Proteomes" id="UP001500443"/>
    </source>
</evidence>
<dbReference type="InterPro" id="IPR017871">
    <property type="entry name" value="ABC_transporter-like_CS"/>
</dbReference>
<dbReference type="InterPro" id="IPR003439">
    <property type="entry name" value="ABC_transporter-like_ATP-bd"/>
</dbReference>
<proteinExistence type="predicted"/>
<feature type="compositionally biased region" description="Pro residues" evidence="3">
    <location>
        <begin position="61"/>
        <end position="74"/>
    </location>
</feature>
<dbReference type="Gene3D" id="3.40.50.300">
    <property type="entry name" value="P-loop containing nucleotide triphosphate hydrolases"/>
    <property type="match status" value="1"/>
</dbReference>
<accession>A0ABN2Y459</accession>
<evidence type="ECO:0000313" key="5">
    <source>
        <dbReference type="EMBL" id="GAA2121471.1"/>
    </source>
</evidence>
<dbReference type="Pfam" id="PF00005">
    <property type="entry name" value="ABC_tran"/>
    <property type="match status" value="1"/>
</dbReference>
<feature type="domain" description="ABC transporter" evidence="4">
    <location>
        <begin position="134"/>
        <end position="372"/>
    </location>
</feature>
<keyword evidence="6" id="KW-1185">Reference proteome</keyword>
<dbReference type="PANTHER" id="PTHR43394:SF1">
    <property type="entry name" value="ATP-BINDING CASSETTE SUB-FAMILY B MEMBER 10, MITOCHONDRIAL"/>
    <property type="match status" value="1"/>
</dbReference>
<dbReference type="PROSITE" id="PS00211">
    <property type="entry name" value="ABC_TRANSPORTER_1"/>
    <property type="match status" value="1"/>
</dbReference>
<sequence length="388" mass="38808">MSSSSGGGGGPGRAGGGGGFAGGGAVLRQSVQTAPAPSVPAPAPHRQPQPPDPGPGGAAGGPPPPPPRPPPAWTRPPLALALSVLPPAAAGADALREAGTLRAAAARVHAATSAAAGAPPPAHPRPLPPGPLGVRLRNVHFDYGAEPVLRGVDLTVPAGCTLALVGASGAGKTSLAHLLARFWDPRSGTVELLPTGGDPVDVRDLPDGRLRAAVALVGQDDALFHGSLRDNLLLAAPGAGEEKLERALRHSGVDRIAATLPDGLDSTVGERGATLSGGQRARVALARALLTDPGILVLDEATAHVDTAGDAELAAALASASADRTTIVIAHRPATIRRADRIAVLEDGRLAEQGTWNELTQRQGALTRLLGTPSAPEGHARGASPTTR</sequence>